<dbReference type="InParanoid" id="C1FJM3"/>
<proteinExistence type="inferred from homology"/>
<reference evidence="2 3" key="1">
    <citation type="journal article" date="2009" name="Science">
        <title>Green evolution and dynamic adaptations revealed by genomes of the marine picoeukaryotes Micromonas.</title>
        <authorList>
            <person name="Worden A.Z."/>
            <person name="Lee J.H."/>
            <person name="Mock T."/>
            <person name="Rouze P."/>
            <person name="Simmons M.P."/>
            <person name="Aerts A.L."/>
            <person name="Allen A.E."/>
            <person name="Cuvelier M.L."/>
            <person name="Derelle E."/>
            <person name="Everett M.V."/>
            <person name="Foulon E."/>
            <person name="Grimwood J."/>
            <person name="Gundlach H."/>
            <person name="Henrissat B."/>
            <person name="Napoli C."/>
            <person name="McDonald S.M."/>
            <person name="Parker M.S."/>
            <person name="Rombauts S."/>
            <person name="Salamov A."/>
            <person name="Von Dassow P."/>
            <person name="Badger J.H."/>
            <person name="Coutinho P.M."/>
            <person name="Demir E."/>
            <person name="Dubchak I."/>
            <person name="Gentemann C."/>
            <person name="Eikrem W."/>
            <person name="Gready J.E."/>
            <person name="John U."/>
            <person name="Lanier W."/>
            <person name="Lindquist E.A."/>
            <person name="Lucas S."/>
            <person name="Mayer K.F."/>
            <person name="Moreau H."/>
            <person name="Not F."/>
            <person name="Otillar R."/>
            <person name="Panaud O."/>
            <person name="Pangilinan J."/>
            <person name="Paulsen I."/>
            <person name="Piegu B."/>
            <person name="Poliakov A."/>
            <person name="Robbens S."/>
            <person name="Schmutz J."/>
            <person name="Toulza E."/>
            <person name="Wyss T."/>
            <person name="Zelensky A."/>
            <person name="Zhou K."/>
            <person name="Armbrust E.V."/>
            <person name="Bhattacharya D."/>
            <person name="Goodenough U.W."/>
            <person name="Van de Peer Y."/>
            <person name="Grigoriev I.V."/>
        </authorList>
    </citation>
    <scope>NUCLEOTIDE SEQUENCE [LARGE SCALE GENOMIC DNA]</scope>
    <source>
        <strain evidence="3">RCC299 / NOUM17</strain>
    </source>
</reference>
<dbReference type="EMBL" id="CP001577">
    <property type="protein sequence ID" value="ACO70371.1"/>
    <property type="molecule type" value="Genomic_DNA"/>
</dbReference>
<accession>C1FJM3</accession>
<dbReference type="Pfam" id="PF11069">
    <property type="entry name" value="CFAP298"/>
    <property type="match status" value="1"/>
</dbReference>
<dbReference type="OrthoDB" id="276065at2759"/>
<organism evidence="2 3">
    <name type="scientific">Micromonas commoda (strain RCC299 / NOUM17 / CCMP2709)</name>
    <name type="common">Picoplanktonic green alga</name>
    <dbReference type="NCBI Taxonomy" id="296587"/>
    <lineage>
        <taxon>Eukaryota</taxon>
        <taxon>Viridiplantae</taxon>
        <taxon>Chlorophyta</taxon>
        <taxon>Mamiellophyceae</taxon>
        <taxon>Mamiellales</taxon>
        <taxon>Mamiellaceae</taxon>
        <taxon>Micromonas</taxon>
    </lineage>
</organism>
<dbReference type="RefSeq" id="XP_002509113.1">
    <property type="nucleotide sequence ID" value="XM_002509067.1"/>
</dbReference>
<dbReference type="PANTHER" id="PTHR13238:SF0">
    <property type="entry name" value="CILIA- AND FLAGELLA-ASSOCIATED PROTEIN 298"/>
    <property type="match status" value="1"/>
</dbReference>
<dbReference type="eggNOG" id="ENOG502QQ3Z">
    <property type="taxonomic scope" value="Eukaryota"/>
</dbReference>
<dbReference type="STRING" id="296587.C1FJM3"/>
<keyword evidence="3" id="KW-1185">Reference proteome</keyword>
<dbReference type="GeneID" id="8248252"/>
<dbReference type="AlphaFoldDB" id="C1FJM3"/>
<dbReference type="OMA" id="YRKQEEW"/>
<dbReference type="PANTHER" id="PTHR13238">
    <property type="entry name" value="PROTEIN C21ORF59"/>
    <property type="match status" value="1"/>
</dbReference>
<evidence type="ECO:0000313" key="3">
    <source>
        <dbReference type="Proteomes" id="UP000002009"/>
    </source>
</evidence>
<sequence>MVLIHCKYKGEEQQFLYETTVEIGVKDLIKELVEVHNLRLRIQRIKSEGDDLATHGPCKPPDKQGLDEDIQAEADGVELPPRGPTYCKDPIGKRTGDAPVPQAQATLRKALDDAAAAASKKQVEAKHPLTKRELMEHIDLIRGAVMIAYPMGLPEYDPVRIDIEEDEKPSETPIGIDILDETAQLWWAGKQMLPGNKLSVHVGRNEKTKVVAKLTKKGAGAPQRENPITPEEHKAMLAYYHKRQEEMKHLEQNDEDDYTNSAWANSRALKNHFSGV</sequence>
<name>C1FJM3_MICCC</name>
<dbReference type="InterPro" id="IPR021298">
    <property type="entry name" value="CFAP298"/>
</dbReference>
<dbReference type="KEGG" id="mis:MICPUN_71270"/>
<comment type="similarity">
    <text evidence="1">Belongs to the CFAP298 family.</text>
</comment>
<gene>
    <name evidence="2" type="ORF">MICPUN_71270</name>
</gene>
<dbReference type="GO" id="GO:0003352">
    <property type="term" value="P:regulation of cilium movement"/>
    <property type="evidence" value="ECO:0007669"/>
    <property type="project" value="InterPro"/>
</dbReference>
<protein>
    <submittedName>
        <fullName evidence="2">Uncharacterized protein</fullName>
    </submittedName>
</protein>
<evidence type="ECO:0000256" key="1">
    <source>
        <dbReference type="ARBA" id="ARBA00009619"/>
    </source>
</evidence>
<evidence type="ECO:0000313" key="2">
    <source>
        <dbReference type="EMBL" id="ACO70371.1"/>
    </source>
</evidence>
<feature type="non-terminal residue" evidence="2">
    <location>
        <position position="276"/>
    </location>
</feature>
<dbReference type="Proteomes" id="UP000002009">
    <property type="component" value="Chromosome 12"/>
</dbReference>